<dbReference type="HOGENOM" id="CLU_062004_0_0_5"/>
<dbReference type="PANTHER" id="PTHR42110">
    <property type="entry name" value="L-ASPARAGINASE, PUTATIVE (AFU_ORTHOLOGUE AFUA_3G11890)-RELATED"/>
    <property type="match status" value="1"/>
</dbReference>
<dbReference type="AlphaFoldDB" id="A0A0E1XBP8"/>
<name>A0A0E1XBP8_9HYPH</name>
<dbReference type="Proteomes" id="UP000004659">
    <property type="component" value="Unassembled WGS sequence"/>
</dbReference>
<proteinExistence type="predicted"/>
<evidence type="ECO:0000313" key="1">
    <source>
        <dbReference type="EMBL" id="EEZ30717.1"/>
    </source>
</evidence>
<organism evidence="1">
    <name type="scientific">Brucella pinnipedialis M292/94/1</name>
    <dbReference type="NCBI Taxonomy" id="520462"/>
    <lineage>
        <taxon>Bacteria</taxon>
        <taxon>Pseudomonadati</taxon>
        <taxon>Pseudomonadota</taxon>
        <taxon>Alphaproteobacteria</taxon>
        <taxon>Hyphomicrobiales</taxon>
        <taxon>Brucellaceae</taxon>
        <taxon>Brucella/Ochrobactrum group</taxon>
        <taxon>Brucella</taxon>
    </lineage>
</organism>
<dbReference type="EMBL" id="EQ999546">
    <property type="protein sequence ID" value="EEZ30717.1"/>
    <property type="molecule type" value="Genomic_DNA"/>
</dbReference>
<dbReference type="Pfam" id="PF06089">
    <property type="entry name" value="Asparaginase_II"/>
    <property type="match status" value="1"/>
</dbReference>
<dbReference type="InterPro" id="IPR010349">
    <property type="entry name" value="Asparaginase_II"/>
</dbReference>
<protein>
    <submittedName>
        <fullName evidence="1">L-asparaginase II</fullName>
    </submittedName>
</protein>
<gene>
    <name evidence="1" type="ORF">BALG_00836</name>
</gene>
<sequence>MESNPVLVEVYRGPVVESRHRGAIAVVDGDGRNVFSLGDIERPTFPRSAIKSIQALPLVESGAADAFGFENADLAMACASHSGEEEHVARAASMLQKAGLDSTALECGSHWPFQQPVLVKLAQSGRQPTPLHNNCSGKHAGFLAACVHCGMETKGYVALGSSIQDMVRDTMEAVTGAPHSIDHCGTDGCSIPTYAIPLSNLAHGFAKMATGAGLGDKRAKAAQRLIHACMAEPFYVAGTKRACTELMRMAPGRIFVKTGAEGVFCGSVPELGFGFAMKCDDGATRASEAMVAAVLSRLFRKDEALSAKLADFASPEMKNWNGIPLGSVTPAAVLGTAQIG</sequence>
<dbReference type="GeneID" id="93017024"/>
<reference evidence="1" key="1">
    <citation type="submission" date="2009-01" db="EMBL/GenBank/DDBJ databases">
        <title>The Genome Sequence of Brucella pinnipedialis M292/94/1.</title>
        <authorList>
            <consortium name="The Broad Institute Genome Sequencing Platform"/>
            <person name="Ward D."/>
            <person name="Young S.K."/>
            <person name="Kodira C.D."/>
            <person name="Zeng Q."/>
            <person name="Koehrsen M."/>
            <person name="Alvarado L."/>
            <person name="Berlin A."/>
            <person name="Borenstein D."/>
            <person name="Chen Z."/>
            <person name="Engels R."/>
            <person name="Freedman E."/>
            <person name="Gellesch M."/>
            <person name="Goldberg J."/>
            <person name="Griggs A."/>
            <person name="Gujja S."/>
            <person name="Heiman D."/>
            <person name="Hepburn T."/>
            <person name="Howarth C."/>
            <person name="Jen D."/>
            <person name="Larson L."/>
            <person name="Lewis B."/>
            <person name="Mehta T."/>
            <person name="Park D."/>
            <person name="Pearson M."/>
            <person name="Roberts A."/>
            <person name="Saif S."/>
            <person name="Shea T."/>
            <person name="Shenoy N."/>
            <person name="Sisk P."/>
            <person name="Stolte C."/>
            <person name="Sykes S."/>
            <person name="Walk T."/>
            <person name="White J."/>
            <person name="Yandava C."/>
            <person name="Whatmore A.M."/>
            <person name="Perrett L.L."/>
            <person name="O'Callaghan D."/>
            <person name="Nusbaum C."/>
            <person name="Galagan J."/>
            <person name="Birren B."/>
        </authorList>
    </citation>
    <scope>NUCLEOTIDE SEQUENCE [LARGE SCALE GENOMIC DNA]</scope>
    <source>
        <strain evidence="1">M292/94/1</strain>
    </source>
</reference>
<dbReference type="RefSeq" id="WP_002963705.1">
    <property type="nucleotide sequence ID" value="NZ_EQ999546.1"/>
</dbReference>
<accession>A0A0E1XBP8</accession>
<dbReference type="PANTHER" id="PTHR42110:SF1">
    <property type="entry name" value="L-ASPARAGINASE, PUTATIVE (AFU_ORTHOLOGUE AFUA_3G11890)-RELATED"/>
    <property type="match status" value="1"/>
</dbReference>